<dbReference type="Gene3D" id="3.40.50.300">
    <property type="entry name" value="P-loop containing nucleotide triphosphate hydrolases"/>
    <property type="match status" value="1"/>
</dbReference>
<dbReference type="InterPro" id="IPR003593">
    <property type="entry name" value="AAA+_ATPase"/>
</dbReference>
<evidence type="ECO:0000313" key="6">
    <source>
        <dbReference type="Proteomes" id="UP000231152"/>
    </source>
</evidence>
<dbReference type="PANTHER" id="PTHR30258:SF2">
    <property type="entry name" value="COMG OPERON PROTEIN 1"/>
    <property type="match status" value="1"/>
</dbReference>
<proteinExistence type="inferred from homology"/>
<dbReference type="AlphaFoldDB" id="A0A2M8LEE4"/>
<comment type="caution">
    <text evidence="5">The sequence shown here is derived from an EMBL/GenBank/DDBJ whole genome shotgun (WGS) entry which is preliminary data.</text>
</comment>
<dbReference type="PANTHER" id="PTHR30258">
    <property type="entry name" value="TYPE II SECRETION SYSTEM PROTEIN GSPE-RELATED"/>
    <property type="match status" value="1"/>
</dbReference>
<dbReference type="InterPro" id="IPR037257">
    <property type="entry name" value="T2SS_E_N_sf"/>
</dbReference>
<dbReference type="Gene3D" id="3.30.300.160">
    <property type="entry name" value="Type II secretion system, protein E, N-terminal domain"/>
    <property type="match status" value="1"/>
</dbReference>
<reference evidence="5 6" key="1">
    <citation type="submission" date="2017-09" db="EMBL/GenBank/DDBJ databases">
        <title>Depth-based differentiation of microbial function through sediment-hosted aquifers and enrichment of novel symbionts in the deep terrestrial subsurface.</title>
        <authorList>
            <person name="Probst A.J."/>
            <person name="Ladd B."/>
            <person name="Jarett J.K."/>
            <person name="Geller-Mcgrath D.E."/>
            <person name="Sieber C.M."/>
            <person name="Emerson J.B."/>
            <person name="Anantharaman K."/>
            <person name="Thomas B.C."/>
            <person name="Malmstrom R."/>
            <person name="Stieglmeier M."/>
            <person name="Klingl A."/>
            <person name="Woyke T."/>
            <person name="Ryan C.M."/>
            <person name="Banfield J.F."/>
        </authorList>
    </citation>
    <scope>NUCLEOTIDE SEQUENCE [LARGE SCALE GENOMIC DNA]</scope>
    <source>
        <strain evidence="5">CG10_big_fil_rev_8_21_14_0_10_48_11</strain>
    </source>
</reference>
<dbReference type="Pfam" id="PF00437">
    <property type="entry name" value="T2SSE"/>
    <property type="match status" value="1"/>
</dbReference>
<dbReference type="SUPFAM" id="SSF52540">
    <property type="entry name" value="P-loop containing nucleoside triphosphate hydrolases"/>
    <property type="match status" value="1"/>
</dbReference>
<dbReference type="CDD" id="cd01129">
    <property type="entry name" value="PulE-GspE-like"/>
    <property type="match status" value="1"/>
</dbReference>
<evidence type="ECO:0000256" key="2">
    <source>
        <dbReference type="ARBA" id="ARBA00022741"/>
    </source>
</evidence>
<dbReference type="SUPFAM" id="SSF160246">
    <property type="entry name" value="EspE N-terminal domain-like"/>
    <property type="match status" value="1"/>
</dbReference>
<dbReference type="EMBL" id="PFET01000009">
    <property type="protein sequence ID" value="PJE75831.1"/>
    <property type="molecule type" value="Genomic_DNA"/>
</dbReference>
<evidence type="ECO:0000313" key="5">
    <source>
        <dbReference type="EMBL" id="PJE75831.1"/>
    </source>
</evidence>
<dbReference type="InterPro" id="IPR001482">
    <property type="entry name" value="T2SS/T4SS_dom"/>
</dbReference>
<dbReference type="InterPro" id="IPR007831">
    <property type="entry name" value="T2SS_GspE_N"/>
</dbReference>
<dbReference type="GO" id="GO:0005886">
    <property type="term" value="C:plasma membrane"/>
    <property type="evidence" value="ECO:0007669"/>
    <property type="project" value="TreeGrafter"/>
</dbReference>
<evidence type="ECO:0000256" key="1">
    <source>
        <dbReference type="ARBA" id="ARBA00006611"/>
    </source>
</evidence>
<keyword evidence="3" id="KW-0067">ATP-binding</keyword>
<dbReference type="SMART" id="SM00382">
    <property type="entry name" value="AAA"/>
    <property type="match status" value="1"/>
</dbReference>
<dbReference type="Pfam" id="PF05157">
    <property type="entry name" value="MshEN"/>
    <property type="match status" value="1"/>
</dbReference>
<dbReference type="InterPro" id="IPR027417">
    <property type="entry name" value="P-loop_NTPase"/>
</dbReference>
<protein>
    <recommendedName>
        <fullName evidence="4">AAA+ ATPase domain-containing protein</fullName>
    </recommendedName>
</protein>
<dbReference type="FunFam" id="3.40.50.300:FF:000398">
    <property type="entry name" value="Type IV pilus assembly ATPase PilB"/>
    <property type="match status" value="1"/>
</dbReference>
<dbReference type="GO" id="GO:0005524">
    <property type="term" value="F:ATP binding"/>
    <property type="evidence" value="ECO:0007669"/>
    <property type="project" value="UniProtKB-KW"/>
</dbReference>
<gene>
    <name evidence="5" type="ORF">COV04_02710</name>
</gene>
<keyword evidence="2" id="KW-0547">Nucleotide-binding</keyword>
<dbReference type="Gene3D" id="3.30.450.90">
    <property type="match status" value="1"/>
</dbReference>
<feature type="domain" description="AAA+ ATPase" evidence="4">
    <location>
        <begin position="315"/>
        <end position="438"/>
    </location>
</feature>
<evidence type="ECO:0000256" key="3">
    <source>
        <dbReference type="ARBA" id="ARBA00022840"/>
    </source>
</evidence>
<sequence>MFTDKQLVKIIDSSGIFSAPDIKKYQGEADAKRQPLENFLLGKRLISEDSLYENAAGVYSVPFIKLRGKPIRKDVLFLVPEPLAKHYQIIAYDTEGDDTIKVVSTDPENLQAVEFLRKKTAKKIELSLTTPDEWQELMKQYHKSLQAEFSELSAKPGKKSTTKAGSKKIDKDLKELAEDLPVIGVVDTILEYAIFEGASDIHIEPTEKDLNVRYRIDGVLKNVMNLPKTIQPGVTARIKVLSTLKLDEHRLPQDGRFKIETEEYRVAFRVSVLPTFDGEKIVLRLLDEGSQILTLAQLGLQPKELDLLQINITKPHGMILVTGPTGSGKTTTLYTVLNVLNKPEVNISTVEDPIEYRMQGINQSQVNPKIGYTFAMGLRALLRQDPNIIMVGEIRDLETAEIAVNAAMTGHLLLSTLHTNDAVTAIPRLFDMGIPPFLVASTTNMVMAQRLVRRICSLCISSYTLDKAALDELKKQFDLGAILNALVRHGSVAKKTKSFGDLLFYRGKGCKQCGDDGYRGRVGVYEILNISKEVNDAILRKASREELVELARKQGMTTLLEDGFLKAKAGITTIEEVLRVTQE</sequence>
<comment type="similarity">
    <text evidence="1">Belongs to the GSP E family.</text>
</comment>
<evidence type="ECO:0000259" key="4">
    <source>
        <dbReference type="SMART" id="SM00382"/>
    </source>
</evidence>
<accession>A0A2M8LEE4</accession>
<name>A0A2M8LEE4_9BACT</name>
<dbReference type="Proteomes" id="UP000231152">
    <property type="component" value="Unassembled WGS sequence"/>
</dbReference>
<organism evidence="5 6">
    <name type="scientific">Candidatus Uhrbacteria bacterium CG10_big_fil_rev_8_21_14_0_10_48_11</name>
    <dbReference type="NCBI Taxonomy" id="1975037"/>
    <lineage>
        <taxon>Bacteria</taxon>
        <taxon>Candidatus Uhriibacteriota</taxon>
    </lineage>
</organism>
<dbReference type="GO" id="GO:0016887">
    <property type="term" value="F:ATP hydrolysis activity"/>
    <property type="evidence" value="ECO:0007669"/>
    <property type="project" value="TreeGrafter"/>
</dbReference>